<keyword evidence="1" id="KW-0472">Membrane</keyword>
<protein>
    <submittedName>
        <fullName evidence="2">PAP2 superfamily domain protein</fullName>
    </submittedName>
</protein>
<comment type="caution">
    <text evidence="2">The sequence shown here is derived from an EMBL/GenBank/DDBJ whole genome shotgun (WGS) entry which is preliminary data.</text>
</comment>
<gene>
    <name evidence="2" type="ORF">EVA_17394</name>
</gene>
<proteinExistence type="predicted"/>
<organism evidence="2">
    <name type="scientific">gut metagenome</name>
    <dbReference type="NCBI Taxonomy" id="749906"/>
    <lineage>
        <taxon>unclassified sequences</taxon>
        <taxon>metagenomes</taxon>
        <taxon>organismal metagenomes</taxon>
    </lineage>
</organism>
<dbReference type="AlphaFoldDB" id="J9FHX8"/>
<accession>J9FHX8</accession>
<feature type="transmembrane region" description="Helical" evidence="1">
    <location>
        <begin position="43"/>
        <end position="65"/>
    </location>
</feature>
<keyword evidence="1" id="KW-0812">Transmembrane</keyword>
<dbReference type="EMBL" id="AMCI01006348">
    <property type="protein sequence ID" value="EJW94501.1"/>
    <property type="molecule type" value="Genomic_DNA"/>
</dbReference>
<evidence type="ECO:0000256" key="1">
    <source>
        <dbReference type="SAM" id="Phobius"/>
    </source>
</evidence>
<feature type="transmembrane region" description="Helical" evidence="1">
    <location>
        <begin position="86"/>
        <end position="105"/>
    </location>
</feature>
<name>J9FHX8_9ZZZZ</name>
<feature type="transmembrane region" description="Helical" evidence="1">
    <location>
        <begin position="188"/>
        <end position="206"/>
    </location>
</feature>
<feature type="transmembrane region" description="Helical" evidence="1">
    <location>
        <begin position="7"/>
        <end position="37"/>
    </location>
</feature>
<keyword evidence="1" id="KW-1133">Transmembrane helix</keyword>
<reference evidence="2" key="1">
    <citation type="journal article" date="2012" name="PLoS ONE">
        <title>Gene sets for utilization of primary and secondary nutrition supplies in the distal gut of endangered iberian lynx.</title>
        <authorList>
            <person name="Alcaide M."/>
            <person name="Messina E."/>
            <person name="Richter M."/>
            <person name="Bargiela R."/>
            <person name="Peplies J."/>
            <person name="Huws S.A."/>
            <person name="Newbold C.J."/>
            <person name="Golyshin P.N."/>
            <person name="Simon M.A."/>
            <person name="Lopez G."/>
            <person name="Yakimov M.M."/>
            <person name="Ferrer M."/>
        </authorList>
    </citation>
    <scope>NUCLEOTIDE SEQUENCE</scope>
</reference>
<feature type="transmembrane region" description="Helical" evidence="1">
    <location>
        <begin position="111"/>
        <end position="130"/>
    </location>
</feature>
<evidence type="ECO:0000313" key="2">
    <source>
        <dbReference type="EMBL" id="EJW94501.1"/>
    </source>
</evidence>
<feature type="transmembrane region" description="Helical" evidence="1">
    <location>
        <begin position="137"/>
        <end position="156"/>
    </location>
</feature>
<dbReference type="Gene3D" id="1.20.144.10">
    <property type="entry name" value="Phosphatidic acid phosphatase type 2/haloperoxidase"/>
    <property type="match status" value="1"/>
</dbReference>
<sequence>MKISNKVLIVTAQVISLVFSPFYFPVVAFIVLFFFSYMNYLPWTYNLIIVLMVYGFTVFFPWLGIYLYRKINGWTRHQLGKRERRVIPYVISILCYTGLLTIMQNLRMPRFTMGLIITALVIQIVCAIVNSWVKVSIHAAASGGVIGILMAFSLLFQFDPTFPLSICILPNGLVCTARLILRQHTLTDVWLGTVIGTLCGFFSILLI</sequence>